<name>A0A4Q1KDR8_9SPHN</name>
<dbReference type="Proteomes" id="UP000290958">
    <property type="component" value="Unassembled WGS sequence"/>
</dbReference>
<dbReference type="AlphaFoldDB" id="A0A4Q1KDR8"/>
<comment type="catalytic activity">
    <reaction evidence="3">
        <text>2,5-dichlorocyclohexa-2,5-dien-1,4-diol + NAD(+) = 2,5-dichlorohydroquinone + NADH + H(+)</text>
        <dbReference type="Rhea" id="RHEA:15741"/>
        <dbReference type="ChEBI" id="CHEBI:15378"/>
        <dbReference type="ChEBI" id="CHEBI:27545"/>
        <dbReference type="ChEBI" id="CHEBI:28975"/>
        <dbReference type="ChEBI" id="CHEBI:57540"/>
        <dbReference type="ChEBI" id="CHEBI:57945"/>
    </reaction>
</comment>
<dbReference type="PRINTS" id="PR00081">
    <property type="entry name" value="GDHRDH"/>
</dbReference>
<dbReference type="Pfam" id="PF13561">
    <property type="entry name" value="adh_short_C2"/>
    <property type="match status" value="1"/>
</dbReference>
<evidence type="ECO:0000256" key="2">
    <source>
        <dbReference type="ARBA" id="ARBA00023002"/>
    </source>
</evidence>
<comment type="similarity">
    <text evidence="1">Belongs to the short-chain dehydrogenases/reductases (SDR) family.</text>
</comment>
<dbReference type="EMBL" id="SBKP01000027">
    <property type="protein sequence ID" value="RXR24719.1"/>
    <property type="molecule type" value="Genomic_DNA"/>
</dbReference>
<dbReference type="GO" id="GO:0006633">
    <property type="term" value="P:fatty acid biosynthetic process"/>
    <property type="evidence" value="ECO:0007669"/>
    <property type="project" value="TreeGrafter"/>
</dbReference>
<dbReference type="FunFam" id="3.40.50.720:FF:000084">
    <property type="entry name" value="Short-chain dehydrogenase reductase"/>
    <property type="match status" value="1"/>
</dbReference>
<organism evidence="4 5">
    <name type="scientific">Sphingobium fluviale</name>
    <dbReference type="NCBI Taxonomy" id="2506423"/>
    <lineage>
        <taxon>Bacteria</taxon>
        <taxon>Pseudomonadati</taxon>
        <taxon>Pseudomonadota</taxon>
        <taxon>Alphaproteobacteria</taxon>
        <taxon>Sphingomonadales</taxon>
        <taxon>Sphingomonadaceae</taxon>
        <taxon>Sphingobium</taxon>
    </lineage>
</organism>
<accession>A0A4Q1KDR8</accession>
<protein>
    <submittedName>
        <fullName evidence="4">SDR family oxidoreductase</fullName>
    </submittedName>
</protein>
<dbReference type="InterPro" id="IPR002347">
    <property type="entry name" value="SDR_fam"/>
</dbReference>
<sequence>MEKGRLSGKTAIVSAGGAGIGQAIAVRFAKEGAKVIIGDIGDMDKTLELCAAVGMDATAAYCDVSDPDSVDGFRSFVHDAGLRCDILMNVAGIYPDHRFDDMTFEIWRRVLAVNLDSMFLMAKAFAPDMQEKGAGRIINIASCSVNIAVPGVVHYITSKGGVIAFTRALATDLGMYGINVNAIAPGYTRTPGTLEHRVLPDGSTSEQRFDFLMNMQTIKRTEEPADIVGTASFLAGPDSAFITGQTIYVDGGMTRTT</sequence>
<dbReference type="PRINTS" id="PR00080">
    <property type="entry name" value="SDRFAMILY"/>
</dbReference>
<dbReference type="RefSeq" id="WP_129405298.1">
    <property type="nucleotide sequence ID" value="NZ_SBKP01000027.1"/>
</dbReference>
<keyword evidence="2" id="KW-0560">Oxidoreductase</keyword>
<reference evidence="5" key="1">
    <citation type="submission" date="2019-01" db="EMBL/GenBank/DDBJ databases">
        <title>Cytophagaceae bacterium strain CAR-16.</title>
        <authorList>
            <person name="Chen W.-M."/>
        </authorList>
    </citation>
    <scope>NUCLEOTIDE SEQUENCE [LARGE SCALE GENOMIC DNA]</scope>
    <source>
        <strain evidence="5">CHR27</strain>
    </source>
</reference>
<comment type="caution">
    <text evidence="4">The sequence shown here is derived from an EMBL/GenBank/DDBJ whole genome shotgun (WGS) entry which is preliminary data.</text>
</comment>
<evidence type="ECO:0000256" key="1">
    <source>
        <dbReference type="ARBA" id="ARBA00006484"/>
    </source>
</evidence>
<keyword evidence="5" id="KW-1185">Reference proteome</keyword>
<dbReference type="GO" id="GO:0048038">
    <property type="term" value="F:quinone binding"/>
    <property type="evidence" value="ECO:0007669"/>
    <property type="project" value="TreeGrafter"/>
</dbReference>
<gene>
    <name evidence="4" type="ORF">EQG66_14910</name>
</gene>
<dbReference type="OrthoDB" id="9789398at2"/>
<dbReference type="CDD" id="cd05233">
    <property type="entry name" value="SDR_c"/>
    <property type="match status" value="1"/>
</dbReference>
<evidence type="ECO:0000313" key="4">
    <source>
        <dbReference type="EMBL" id="RXR24719.1"/>
    </source>
</evidence>
<dbReference type="PANTHER" id="PTHR42760">
    <property type="entry name" value="SHORT-CHAIN DEHYDROGENASES/REDUCTASES FAMILY MEMBER"/>
    <property type="match status" value="1"/>
</dbReference>
<dbReference type="SUPFAM" id="SSF51735">
    <property type="entry name" value="NAD(P)-binding Rossmann-fold domains"/>
    <property type="match status" value="1"/>
</dbReference>
<dbReference type="InterPro" id="IPR036291">
    <property type="entry name" value="NAD(P)-bd_dom_sf"/>
</dbReference>
<proteinExistence type="inferred from homology"/>
<dbReference type="Gene3D" id="3.40.50.720">
    <property type="entry name" value="NAD(P)-binding Rossmann-like Domain"/>
    <property type="match status" value="1"/>
</dbReference>
<evidence type="ECO:0000256" key="3">
    <source>
        <dbReference type="ARBA" id="ARBA00051383"/>
    </source>
</evidence>
<evidence type="ECO:0000313" key="5">
    <source>
        <dbReference type="Proteomes" id="UP000290958"/>
    </source>
</evidence>
<dbReference type="GO" id="GO:0016616">
    <property type="term" value="F:oxidoreductase activity, acting on the CH-OH group of donors, NAD or NADP as acceptor"/>
    <property type="evidence" value="ECO:0007669"/>
    <property type="project" value="TreeGrafter"/>
</dbReference>
<dbReference type="PANTHER" id="PTHR42760:SF133">
    <property type="entry name" value="3-OXOACYL-[ACYL-CARRIER-PROTEIN] REDUCTASE"/>
    <property type="match status" value="1"/>
</dbReference>